<evidence type="ECO:0000259" key="8">
    <source>
        <dbReference type="Pfam" id="PF00155"/>
    </source>
</evidence>
<feature type="domain" description="Aminotransferase class I/classII large" evidence="8">
    <location>
        <begin position="28"/>
        <end position="378"/>
    </location>
</feature>
<dbReference type="Gene3D" id="3.90.1150.10">
    <property type="entry name" value="Aspartate Aminotransferase, domain 1"/>
    <property type="match status" value="1"/>
</dbReference>
<evidence type="ECO:0000256" key="3">
    <source>
        <dbReference type="ARBA" id="ARBA00022576"/>
    </source>
</evidence>
<dbReference type="GO" id="GO:0004069">
    <property type="term" value="F:L-aspartate:2-oxoglutarate aminotransferase activity"/>
    <property type="evidence" value="ECO:0007669"/>
    <property type="project" value="UniProtKB-EC"/>
</dbReference>
<organism evidence="9 10">
    <name type="scientific">Rhodovastum atsumiense</name>
    <dbReference type="NCBI Taxonomy" id="504468"/>
    <lineage>
        <taxon>Bacteria</taxon>
        <taxon>Pseudomonadati</taxon>
        <taxon>Pseudomonadota</taxon>
        <taxon>Alphaproteobacteria</taxon>
        <taxon>Acetobacterales</taxon>
        <taxon>Acetobacteraceae</taxon>
        <taxon>Rhodovastum</taxon>
    </lineage>
</organism>
<reference evidence="9 10" key="1">
    <citation type="submission" date="2019-09" db="EMBL/GenBank/DDBJ databases">
        <title>Genome sequence of Rhodovastum atsumiense, a diverse member of the Acetobacteraceae family of non-sulfur purple photosynthetic bacteria.</title>
        <authorList>
            <person name="Meyer T."/>
            <person name="Kyndt J."/>
        </authorList>
    </citation>
    <scope>NUCLEOTIDE SEQUENCE [LARGE SCALE GENOMIC DNA]</scope>
    <source>
        <strain evidence="9 10">DSM 21279</strain>
    </source>
</reference>
<comment type="similarity">
    <text evidence="2 7">Belongs to the class-I pyridoxal-phosphate-dependent aminotransferase family.</text>
</comment>
<keyword evidence="5" id="KW-0663">Pyridoxal phosphate</keyword>
<keyword evidence="3 7" id="KW-0032">Aminotransferase</keyword>
<dbReference type="InterPro" id="IPR004838">
    <property type="entry name" value="NHTrfase_class1_PyrdxlP-BS"/>
</dbReference>
<dbReference type="AlphaFoldDB" id="A0A5M6J0N5"/>
<dbReference type="InterPro" id="IPR050596">
    <property type="entry name" value="AspAT/PAT-like"/>
</dbReference>
<evidence type="ECO:0000313" key="9">
    <source>
        <dbReference type="EMBL" id="KAA5614150.1"/>
    </source>
</evidence>
<evidence type="ECO:0000313" key="10">
    <source>
        <dbReference type="Proteomes" id="UP000325255"/>
    </source>
</evidence>
<dbReference type="InterPro" id="IPR015422">
    <property type="entry name" value="PyrdxlP-dep_Trfase_small"/>
</dbReference>
<name>A0A5M6J0N5_9PROT</name>
<dbReference type="NCBIfam" id="NF004770">
    <property type="entry name" value="PRK06108.1"/>
    <property type="match status" value="1"/>
</dbReference>
<evidence type="ECO:0000256" key="5">
    <source>
        <dbReference type="ARBA" id="ARBA00022898"/>
    </source>
</evidence>
<accession>A0A5M6J0N5</accession>
<evidence type="ECO:0000256" key="6">
    <source>
        <dbReference type="ARBA" id="ARBA00049185"/>
    </source>
</evidence>
<dbReference type="InterPro" id="IPR004839">
    <property type="entry name" value="Aminotransferase_I/II_large"/>
</dbReference>
<dbReference type="Proteomes" id="UP000325255">
    <property type="component" value="Unassembled WGS sequence"/>
</dbReference>
<evidence type="ECO:0000256" key="2">
    <source>
        <dbReference type="ARBA" id="ARBA00007441"/>
    </source>
</evidence>
<dbReference type="GO" id="GO:0006520">
    <property type="term" value="P:amino acid metabolic process"/>
    <property type="evidence" value="ECO:0007669"/>
    <property type="project" value="InterPro"/>
</dbReference>
<dbReference type="PANTHER" id="PTHR46383">
    <property type="entry name" value="ASPARTATE AMINOTRANSFERASE"/>
    <property type="match status" value="1"/>
</dbReference>
<dbReference type="PANTHER" id="PTHR46383:SF2">
    <property type="entry name" value="AMINOTRANSFERASE"/>
    <property type="match status" value="1"/>
</dbReference>
<proteinExistence type="inferred from homology"/>
<dbReference type="InterPro" id="IPR015424">
    <property type="entry name" value="PyrdxlP-dep_Trfase"/>
</dbReference>
<evidence type="ECO:0000256" key="7">
    <source>
        <dbReference type="RuleBase" id="RU000481"/>
    </source>
</evidence>
<comment type="cofactor">
    <cofactor evidence="1 7">
        <name>pyridoxal 5'-phosphate</name>
        <dbReference type="ChEBI" id="CHEBI:597326"/>
    </cofactor>
</comment>
<evidence type="ECO:0000256" key="4">
    <source>
        <dbReference type="ARBA" id="ARBA00022679"/>
    </source>
</evidence>
<dbReference type="RefSeq" id="WP_150039092.1">
    <property type="nucleotide sequence ID" value="NZ_OW485601.1"/>
</dbReference>
<dbReference type="InterPro" id="IPR015421">
    <property type="entry name" value="PyrdxlP-dep_Trfase_major"/>
</dbReference>
<gene>
    <name evidence="9" type="ORF">F1189_02860</name>
</gene>
<dbReference type="GO" id="GO:0030170">
    <property type="term" value="F:pyridoxal phosphate binding"/>
    <property type="evidence" value="ECO:0007669"/>
    <property type="project" value="InterPro"/>
</dbReference>
<dbReference type="PROSITE" id="PS00105">
    <property type="entry name" value="AA_TRANSFER_CLASS_1"/>
    <property type="match status" value="1"/>
</dbReference>
<dbReference type="OrthoDB" id="9763453at2"/>
<dbReference type="CDD" id="cd00609">
    <property type="entry name" value="AAT_like"/>
    <property type="match status" value="1"/>
</dbReference>
<keyword evidence="4 7" id="KW-0808">Transferase</keyword>
<sequence>MGLIRESITQLEDSPIIDVWRLGFGLPDVIGLWAGEPDVPTPAFICEAASRALMEGHTFYSPNRGIPELREALAGYHRRLYGLDIPERRLTLTQSGMQAVMLVAQAMVEPGDNAVAITPSWPNVMRAMQINGAAIREVPLGRGNDGWHLDLDRVFASCDARTRVIYTASPANPTGWMMSRAEGEALLDFARRRNIALLSDEVYHRIVYAGEAAFSLLEIAAPEDPVFVVNSFSKSWAMTGWRMGWMVYPDGLAPEFEKLIQFNTSGGQAFLQHGAIAALEQGEDFVRSFVARCRTGHEVVAGRLARMRRIRDIPNQGSFYAMFEIDGVSDTLGFCRRAVTEARIGLAPGIAFGAGADRMVRLCFAKSPELLHRAMDRLESFVENYKE</sequence>
<comment type="caution">
    <text evidence="9">The sequence shown here is derived from an EMBL/GenBank/DDBJ whole genome shotgun (WGS) entry which is preliminary data.</text>
</comment>
<evidence type="ECO:0000256" key="1">
    <source>
        <dbReference type="ARBA" id="ARBA00001933"/>
    </source>
</evidence>
<comment type="catalytic activity">
    <reaction evidence="6">
        <text>L-aspartate + 2-oxoglutarate = oxaloacetate + L-glutamate</text>
        <dbReference type="Rhea" id="RHEA:21824"/>
        <dbReference type="ChEBI" id="CHEBI:16452"/>
        <dbReference type="ChEBI" id="CHEBI:16810"/>
        <dbReference type="ChEBI" id="CHEBI:29985"/>
        <dbReference type="ChEBI" id="CHEBI:29991"/>
        <dbReference type="EC" id="2.6.1.1"/>
    </reaction>
</comment>
<dbReference type="Gene3D" id="3.40.640.10">
    <property type="entry name" value="Type I PLP-dependent aspartate aminotransferase-like (Major domain)"/>
    <property type="match status" value="1"/>
</dbReference>
<dbReference type="Pfam" id="PF00155">
    <property type="entry name" value="Aminotran_1_2"/>
    <property type="match status" value="1"/>
</dbReference>
<protein>
    <recommendedName>
        <fullName evidence="7">Aminotransferase</fullName>
        <ecNumber evidence="7">2.6.1.-</ecNumber>
    </recommendedName>
</protein>
<dbReference type="SUPFAM" id="SSF53383">
    <property type="entry name" value="PLP-dependent transferases"/>
    <property type="match status" value="1"/>
</dbReference>
<keyword evidence="10" id="KW-1185">Reference proteome</keyword>
<dbReference type="EC" id="2.6.1.-" evidence="7"/>
<dbReference type="EMBL" id="VWPK01000003">
    <property type="protein sequence ID" value="KAA5614150.1"/>
    <property type="molecule type" value="Genomic_DNA"/>
</dbReference>